<reference evidence="3" key="1">
    <citation type="journal article" date="2019" name="Int. J. Syst. Evol. Microbiol.">
        <title>The Global Catalogue of Microorganisms (GCM) 10K type strain sequencing project: providing services to taxonomists for standard genome sequencing and annotation.</title>
        <authorList>
            <consortium name="The Broad Institute Genomics Platform"/>
            <consortium name="The Broad Institute Genome Sequencing Center for Infectious Disease"/>
            <person name="Wu L."/>
            <person name="Ma J."/>
        </authorList>
    </citation>
    <scope>NUCLEOTIDE SEQUENCE [LARGE SCALE GENOMIC DNA]</scope>
    <source>
        <strain evidence="3">JCM 18657</strain>
    </source>
</reference>
<keyword evidence="3" id="KW-1185">Reference proteome</keyword>
<evidence type="ECO:0000256" key="1">
    <source>
        <dbReference type="ARBA" id="ARBA00023136"/>
    </source>
</evidence>
<name>A0ABW2V521_9BACL</name>
<protein>
    <submittedName>
        <fullName evidence="2">Spore germination protein</fullName>
    </submittedName>
</protein>
<gene>
    <name evidence="2" type="ORF">ACFQWB_14950</name>
</gene>
<dbReference type="EMBL" id="JBHTGQ010000041">
    <property type="protein sequence ID" value="MFC7751216.1"/>
    <property type="molecule type" value="Genomic_DNA"/>
</dbReference>
<accession>A0ABW2V521</accession>
<comment type="caution">
    <text evidence="2">The sequence shown here is derived from an EMBL/GenBank/DDBJ whole genome shotgun (WGS) entry which is preliminary data.</text>
</comment>
<keyword evidence="1" id="KW-0472">Membrane</keyword>
<evidence type="ECO:0000313" key="2">
    <source>
        <dbReference type="EMBL" id="MFC7751216.1"/>
    </source>
</evidence>
<dbReference type="Proteomes" id="UP001596528">
    <property type="component" value="Unassembled WGS sequence"/>
</dbReference>
<evidence type="ECO:0000313" key="3">
    <source>
        <dbReference type="Proteomes" id="UP001596528"/>
    </source>
</evidence>
<dbReference type="InterPro" id="IPR004995">
    <property type="entry name" value="Spore_Ger"/>
</dbReference>
<organism evidence="2 3">
    <name type="scientific">Paenibacillus thermoaerophilus</name>
    <dbReference type="NCBI Taxonomy" id="1215385"/>
    <lineage>
        <taxon>Bacteria</taxon>
        <taxon>Bacillati</taxon>
        <taxon>Bacillota</taxon>
        <taxon>Bacilli</taxon>
        <taxon>Bacillales</taxon>
        <taxon>Paenibacillaceae</taxon>
        <taxon>Paenibacillus</taxon>
    </lineage>
</organism>
<sequence>MRKSKRNDARSQDVDFIKPLSASLSRNLRKIGQTLGNSADIVIREVRVGQTGDNRIAYTDGLTDTKAVSEFILETVMLDMNRMEFAEPEPRFSFNPLQFLKDRAVTIGDIRDIADYGSLFNALLSGDTIVLVDGQAEGIAAGARNWKDRGVKEAAAESVVRGPREGFSEADSLSPVGRVVLAVGFVRAP</sequence>
<proteinExistence type="predicted"/>
<dbReference type="Pfam" id="PF03323">
    <property type="entry name" value="GerA"/>
    <property type="match status" value="1"/>
</dbReference>
<dbReference type="RefSeq" id="WP_170209427.1">
    <property type="nucleotide sequence ID" value="NZ_JBHTGQ010000041.1"/>
</dbReference>